<dbReference type="EMBL" id="JAGIOI010000001">
    <property type="protein sequence ID" value="MBP2414148.1"/>
    <property type="molecule type" value="Genomic_DNA"/>
</dbReference>
<dbReference type="Proteomes" id="UP000711614">
    <property type="component" value="Unassembled WGS sequence"/>
</dbReference>
<sequence length="464" mass="47905">MSTTAYDPAQVRTWGARNAHDPTVVRGADGHWYMFSTDAGAGAAESAAPAGVHMRRSADLITWEFTGTALAGVPAEAAAWSGAGGLWAPEVVRWPAAGGETRWHMYYSASTFGSNTSAIGLATAPGPAGPWTHQGLVVATRAGTDAQNAIDAAVTFDAGGRPWLTYGSFFAGIHTLQLSLADGMPESPGDKGVLIARRDASVEGSVEGACVLHRPDTGQYILFASYGSLFSTYNIRVAVADSITGPYRDALGSSLTDAALPPWRAGTKVLGSWQFKGGPAWTAPGHNSVLVEEGPAGPEFFMVHHVRFAETAADPAIEHTAQLRRMFFTADGWPVVSPHTFHGAGSEILPAPEAVAGRWRAVQFRPETEQPARDVAGTITVASGPAAIAGEPVQCRLVLAVDGGPAGCGGTGGTGSGSGSGAGVELDAVVFGSWDDTRGETLLSFSGIDSDGTAWFGSKGGNHV</sequence>
<name>A0ABS4Z1L2_9MICC</name>
<comment type="pathway">
    <text evidence="1">Glycan metabolism; L-arabinan degradation.</text>
</comment>
<dbReference type="RefSeq" id="WP_209681864.1">
    <property type="nucleotide sequence ID" value="NZ_JAGIOI010000001.1"/>
</dbReference>
<gene>
    <name evidence="6" type="ORF">JOF48_002947</name>
</gene>
<dbReference type="InterPro" id="IPR050727">
    <property type="entry name" value="GH43_arabinanases"/>
</dbReference>
<dbReference type="Pfam" id="PF04616">
    <property type="entry name" value="Glyco_hydro_43"/>
    <property type="match status" value="1"/>
</dbReference>
<evidence type="ECO:0000313" key="7">
    <source>
        <dbReference type="Proteomes" id="UP000711614"/>
    </source>
</evidence>
<keyword evidence="3 5" id="KW-0378">Hydrolase</keyword>
<evidence type="ECO:0000256" key="1">
    <source>
        <dbReference type="ARBA" id="ARBA00004834"/>
    </source>
</evidence>
<evidence type="ECO:0000256" key="2">
    <source>
        <dbReference type="ARBA" id="ARBA00009865"/>
    </source>
</evidence>
<reference evidence="6 7" key="1">
    <citation type="submission" date="2021-03" db="EMBL/GenBank/DDBJ databases">
        <title>Sequencing the genomes of 1000 actinobacteria strains.</title>
        <authorList>
            <person name="Klenk H.-P."/>
        </authorList>
    </citation>
    <scope>NUCLEOTIDE SEQUENCE [LARGE SCALE GENOMIC DNA]</scope>
    <source>
        <strain evidence="6 7">DSM 16005</strain>
    </source>
</reference>
<proteinExistence type="inferred from homology"/>
<dbReference type="InterPro" id="IPR006710">
    <property type="entry name" value="Glyco_hydro_43"/>
</dbReference>
<evidence type="ECO:0000256" key="5">
    <source>
        <dbReference type="RuleBase" id="RU361187"/>
    </source>
</evidence>
<accession>A0ABS4Z1L2</accession>
<keyword evidence="4 5" id="KW-0326">Glycosidase</keyword>
<dbReference type="PANTHER" id="PTHR43301:SF3">
    <property type="entry name" value="ARABINAN ENDO-1,5-ALPHA-L-ARABINOSIDASE A-RELATED"/>
    <property type="match status" value="1"/>
</dbReference>
<dbReference type="Gene3D" id="2.115.10.20">
    <property type="entry name" value="Glycosyl hydrolase domain, family 43"/>
    <property type="match status" value="1"/>
</dbReference>
<dbReference type="PANTHER" id="PTHR43301">
    <property type="entry name" value="ARABINAN ENDO-1,5-ALPHA-L-ARABINOSIDASE"/>
    <property type="match status" value="1"/>
</dbReference>
<dbReference type="GO" id="GO:0046558">
    <property type="term" value="F:arabinan endo-1,5-alpha-L-arabinosidase activity"/>
    <property type="evidence" value="ECO:0007669"/>
    <property type="project" value="UniProtKB-EC"/>
</dbReference>
<dbReference type="InterPro" id="IPR023296">
    <property type="entry name" value="Glyco_hydro_beta-prop_sf"/>
</dbReference>
<organism evidence="6 7">
    <name type="scientific">Arthrobacter stackebrandtii</name>
    <dbReference type="NCBI Taxonomy" id="272161"/>
    <lineage>
        <taxon>Bacteria</taxon>
        <taxon>Bacillati</taxon>
        <taxon>Actinomycetota</taxon>
        <taxon>Actinomycetes</taxon>
        <taxon>Micrococcales</taxon>
        <taxon>Micrococcaceae</taxon>
        <taxon>Arthrobacter</taxon>
    </lineage>
</organism>
<dbReference type="CDD" id="cd08998">
    <property type="entry name" value="GH43_Arb43a-like"/>
    <property type="match status" value="1"/>
</dbReference>
<dbReference type="EC" id="3.2.1.99" evidence="6"/>
<evidence type="ECO:0000313" key="6">
    <source>
        <dbReference type="EMBL" id="MBP2414148.1"/>
    </source>
</evidence>
<protein>
    <submittedName>
        <fullName evidence="6">Arabinan endo-1,5-alpha-L-arabinosidase</fullName>
        <ecNumber evidence="6">3.2.1.99</ecNumber>
    </submittedName>
</protein>
<comment type="caution">
    <text evidence="6">The sequence shown here is derived from an EMBL/GenBank/DDBJ whole genome shotgun (WGS) entry which is preliminary data.</text>
</comment>
<evidence type="ECO:0000256" key="4">
    <source>
        <dbReference type="ARBA" id="ARBA00023295"/>
    </source>
</evidence>
<evidence type="ECO:0000256" key="3">
    <source>
        <dbReference type="ARBA" id="ARBA00022801"/>
    </source>
</evidence>
<keyword evidence="7" id="KW-1185">Reference proteome</keyword>
<dbReference type="SUPFAM" id="SSF75005">
    <property type="entry name" value="Arabinanase/levansucrase/invertase"/>
    <property type="match status" value="1"/>
</dbReference>
<comment type="similarity">
    <text evidence="2 5">Belongs to the glycosyl hydrolase 43 family.</text>
</comment>